<evidence type="ECO:0000313" key="3">
    <source>
        <dbReference type="Proteomes" id="UP000322981"/>
    </source>
</evidence>
<name>A0A5M8FIF5_9GAMM</name>
<evidence type="ECO:0000313" key="2">
    <source>
        <dbReference type="EMBL" id="KAA6184713.1"/>
    </source>
</evidence>
<evidence type="ECO:0000256" key="1">
    <source>
        <dbReference type="SAM" id="Phobius"/>
    </source>
</evidence>
<keyword evidence="1" id="KW-1133">Transmembrane helix</keyword>
<feature type="transmembrane region" description="Helical" evidence="1">
    <location>
        <begin position="72"/>
        <end position="91"/>
    </location>
</feature>
<dbReference type="AlphaFoldDB" id="A0A5M8FIF5"/>
<reference evidence="2 3" key="1">
    <citation type="submission" date="2019-09" db="EMBL/GenBank/DDBJ databases">
        <title>Whole-genome sequence of the purple sulfur bacterium Thiohalocapsa marina DSM 19078.</title>
        <authorList>
            <person name="Kyndt J.A."/>
            <person name="Meyer T.E."/>
        </authorList>
    </citation>
    <scope>NUCLEOTIDE SEQUENCE [LARGE SCALE GENOMIC DNA]</scope>
    <source>
        <strain evidence="2 3">DSM 19078</strain>
    </source>
</reference>
<keyword evidence="1" id="KW-0812">Transmembrane</keyword>
<keyword evidence="1" id="KW-0472">Membrane</keyword>
<proteinExistence type="predicted"/>
<organism evidence="2 3">
    <name type="scientific">Thiohalocapsa marina</name>
    <dbReference type="NCBI Taxonomy" id="424902"/>
    <lineage>
        <taxon>Bacteria</taxon>
        <taxon>Pseudomonadati</taxon>
        <taxon>Pseudomonadota</taxon>
        <taxon>Gammaproteobacteria</taxon>
        <taxon>Chromatiales</taxon>
        <taxon>Chromatiaceae</taxon>
        <taxon>Thiohalocapsa</taxon>
    </lineage>
</organism>
<dbReference type="EMBL" id="VWXX01000016">
    <property type="protein sequence ID" value="KAA6184713.1"/>
    <property type="molecule type" value="Genomic_DNA"/>
</dbReference>
<sequence>MSSVVNLYEALTTATDERARARVIAEAFERLEDRYPHLPDLATQGHVRESELRLQKEIEQVRGDIARIKTDLLKWLVPLMLAQVAAIAALVKLH</sequence>
<protein>
    <submittedName>
        <fullName evidence="2">DUF1640 domain-containing protein</fullName>
    </submittedName>
</protein>
<keyword evidence="3" id="KW-1185">Reference proteome</keyword>
<dbReference type="Proteomes" id="UP000322981">
    <property type="component" value="Unassembled WGS sequence"/>
</dbReference>
<accession>A0A5M8FIF5</accession>
<gene>
    <name evidence="2" type="ORF">F2Q65_11475</name>
</gene>
<dbReference type="OrthoDB" id="5796679at2"/>
<dbReference type="RefSeq" id="WP_150093484.1">
    <property type="nucleotide sequence ID" value="NZ_JBFUOH010000119.1"/>
</dbReference>
<comment type="caution">
    <text evidence="2">The sequence shown here is derived from an EMBL/GenBank/DDBJ whole genome shotgun (WGS) entry which is preliminary data.</text>
</comment>